<keyword evidence="3" id="KW-1185">Reference proteome</keyword>
<dbReference type="PANTHER" id="PTHR43196">
    <property type="entry name" value="SULFATE ADENYLYLTRANSFERASE SUBUNIT 2"/>
    <property type="match status" value="1"/>
</dbReference>
<dbReference type="InterPro" id="IPR014729">
    <property type="entry name" value="Rossmann-like_a/b/a_fold"/>
</dbReference>
<evidence type="ECO:0000259" key="1">
    <source>
        <dbReference type="Pfam" id="PF01507"/>
    </source>
</evidence>
<proteinExistence type="predicted"/>
<organism evidence="2 3">
    <name type="scientific">Hydrogenophaga aromaticivorans</name>
    <dbReference type="NCBI Taxonomy" id="2610898"/>
    <lineage>
        <taxon>Bacteria</taxon>
        <taxon>Pseudomonadati</taxon>
        <taxon>Pseudomonadota</taxon>
        <taxon>Betaproteobacteria</taxon>
        <taxon>Burkholderiales</taxon>
        <taxon>Comamonadaceae</taxon>
        <taxon>Hydrogenophaga</taxon>
    </lineage>
</organism>
<evidence type="ECO:0000313" key="3">
    <source>
        <dbReference type="Proteomes" id="UP000545507"/>
    </source>
</evidence>
<evidence type="ECO:0000313" key="2">
    <source>
        <dbReference type="EMBL" id="NWF46146.1"/>
    </source>
</evidence>
<sequence length="591" mass="65085">MGSRERCSSVAMKEVASMADQLIDLFSIPEASGEASAPVPCSDPVANAHECMTAMLLAGHPVQLQFSGGKDSSCCANLLLNAAREVVLSGKTCPSIYICSADTGVENPVVRTLADHELQKMKTFASEHKIPVEVHVGRPTLAASYAPRVIGGRALPPFPVGKRDCTTDWKIVVSQRVSRTIRAAAGGFTKPLVTVIGTRSSESAARLINTARRGESATSLWYGPDGEARLSPILNWTTDDVWTYLGECASGLRVSYSDFADLIEFYSAAAGGECVVVADMRQSQSAACGARSGCWVCGAVQNDKSVENMIASHPARYAYLVPLLRFRNFVVDSQWDWSLRNYLGRSIDADGCMAVKADQFSPQMCERLLRYLLTAQDRANSLGSPVPVRAVGLRELFAIDFYWSVRAWHPPFHALWVYFDHMSGNHLEAPIIESPMRPSQVPEIGKIFVGRDWDDGSSPLQPSGLRDPMWELHSESCGPSLRTGTKGNVFLALDEMPEFTVDEEGACMFLDFEAEEAIRKYHTQTIDWTIAASIYLRYGVVTLGRGQSSGIDDMMRRSQWLQRNQLHGLQQAEDLRHRCVELCATQEHLFA</sequence>
<accession>A0A7Y8GWG9</accession>
<protein>
    <submittedName>
        <fullName evidence="2">Phosphoadenosine phosphosulfate reductase family protein</fullName>
    </submittedName>
</protein>
<dbReference type="Pfam" id="PF01507">
    <property type="entry name" value="PAPS_reduct"/>
    <property type="match status" value="1"/>
</dbReference>
<dbReference type="InterPro" id="IPR002500">
    <property type="entry name" value="PAPS_reduct_dom"/>
</dbReference>
<comment type="caution">
    <text evidence="2">The sequence shown here is derived from an EMBL/GenBank/DDBJ whole genome shotgun (WGS) entry which is preliminary data.</text>
</comment>
<dbReference type="GO" id="GO:0003824">
    <property type="term" value="F:catalytic activity"/>
    <property type="evidence" value="ECO:0007669"/>
    <property type="project" value="InterPro"/>
</dbReference>
<feature type="domain" description="Phosphoadenosine phosphosulphate reductase" evidence="1">
    <location>
        <begin position="64"/>
        <end position="246"/>
    </location>
</feature>
<dbReference type="InterPro" id="IPR050128">
    <property type="entry name" value="Sulfate_adenylyltrnsfr_sub2"/>
</dbReference>
<dbReference type="PANTHER" id="PTHR43196:SF2">
    <property type="entry name" value="PHOSPHOADENOSINE PHOSPHOSULFATE REDUCTASE"/>
    <property type="match status" value="1"/>
</dbReference>
<reference evidence="2 3" key="1">
    <citation type="submission" date="2019-09" db="EMBL/GenBank/DDBJ databases">
        <title>Hydrogenophaga aromatica sp. nov., isolated from a para-xylene-degrading enrichment culture.</title>
        <authorList>
            <person name="Tancsics A."/>
            <person name="Banerjee S."/>
        </authorList>
    </citation>
    <scope>NUCLEOTIDE SEQUENCE [LARGE SCALE GENOMIC DNA]</scope>
    <source>
        <strain evidence="2 3">D2P1</strain>
    </source>
</reference>
<dbReference type="Gene3D" id="3.40.50.620">
    <property type="entry name" value="HUPs"/>
    <property type="match status" value="1"/>
</dbReference>
<dbReference type="AlphaFoldDB" id="A0A7Y8GWG9"/>
<dbReference type="Proteomes" id="UP000545507">
    <property type="component" value="Unassembled WGS sequence"/>
</dbReference>
<gene>
    <name evidence="2" type="ORF">F3K02_12910</name>
</gene>
<dbReference type="SUPFAM" id="SSF52402">
    <property type="entry name" value="Adenine nucleotide alpha hydrolases-like"/>
    <property type="match status" value="1"/>
</dbReference>
<name>A0A7Y8GWG9_9BURK</name>
<dbReference type="EMBL" id="VYGV01000011">
    <property type="protein sequence ID" value="NWF46146.1"/>
    <property type="molecule type" value="Genomic_DNA"/>
</dbReference>